<dbReference type="GO" id="GO:0008061">
    <property type="term" value="F:chitin binding"/>
    <property type="evidence" value="ECO:0007669"/>
    <property type="project" value="UniProtKB-UniRule"/>
</dbReference>
<evidence type="ECO:0000259" key="13">
    <source>
        <dbReference type="PROSITE" id="PS50941"/>
    </source>
</evidence>
<feature type="chain" id="PRO_5043407188" description="chitinase" evidence="12">
    <location>
        <begin position="32"/>
        <end position="1163"/>
    </location>
</feature>
<evidence type="ECO:0000256" key="9">
    <source>
        <dbReference type="ARBA" id="ARBA00023326"/>
    </source>
</evidence>
<evidence type="ECO:0000256" key="5">
    <source>
        <dbReference type="ARBA" id="ARBA00022801"/>
    </source>
</evidence>
<dbReference type="EC" id="3.2.1.14" evidence="3"/>
<sequence length="1163" mass="128222">MLPAVANSHNRRRFLLFNILALFLLFTATFAQDFTCSPTKRCKEGCCSKDGWCGFGPTSCSAENCISDCDRKSACNPGWGMQWSSSQNCPLNVCCSPFGFCGTTPEFCGSNVIASPSCPLSKKTSAKRTVGYWESWGVGRGCDAIWPEDVNAKAYTHLNFAFAFIDPVTFAVSPMGHDPSLYKRLTSLKKANPALKVYIAIGGWSMNDPDQPTATTFSDVAGSITNQNKFFSSLISFMATYGFDGVDIDWEYPVAPERSGRPADKENFVTMLRNMRTAFQRAGRSYGITITIPASFWYLQHFDIVNIEKVVDWINVMSYDLRGEWDKENGNYFPRELSNGTTSLIRNCKSVWAGPYIGAHTNLTEIDQMLKLLWRNNINPDNIVLGIGFYGRAFQLENPACTTPGCRFSAASPPGACTAAAGYLSYSEITRLVAAGNPVTYDPVAGVKWVTWNQNGAKQWVSWDDAQTIKVKVDYANSNCLGGTMVWSTSLDTKDGQAAQALSGPNGSGRIEINNNVALSVTVTDSLSTCRWAACGASCPDGMSPAQDSKGNQVDGDRRCPGQIRLFCCPSNDVPRCEWNWGSWNWAAENTGLCGGGCSKGWVEVGTSTEGCSLGHRALCCEPRKSIEAIGKCHWDSTSPFCKRGCGSSGRTELVSSRDGDGGEQICQSGAKSFCCDQPPPFTNCAWQPECNQPCELGKYLVTASYMEKDCFGTSGCKAFCCDPPGRSVSQIDRRALAFGEWADDFLNSRFNQCPAPHMILSAREINHIPEFASLKKTSNSHNSTDASVSLSKRQFTGSNNEAYLYLLALVATSTALDALQRQIRDQWNDLTVFRTGLTTDVLGRWLRAYPGRDRVRELMRLFCLTSPLSYINRVLGTATQLCHVHGGPRKLRRDVSGMEGGIILSGLSLAPMPMKKRTFIGELDATYFDENRVIASWGDPPTVGRLLRLIVEGRLRQELFRFFGYRQGTGTIVEVVYLLGREPNRMISELQEHLTDRYAVFHYHIRGFVGGSQAVFGADAYIDYVHVFHTNTLETHGGPNTFGARSRPETEQERYARAQIFACPDNESWLATDVLTDTQFDYDLTQITAGLARRGVFSYRPGIVDTDGSWAFQWGNHATAWRLTNGANARPGWETQYNPAANGLTPPYYIDPAHPPSNPNGI</sequence>
<gene>
    <name evidence="15" type="ORF">TWF481_001114</name>
</gene>
<feature type="disulfide bond" evidence="10">
    <location>
        <begin position="94"/>
        <end position="108"/>
    </location>
</feature>
<keyword evidence="4 10" id="KW-0147">Chitin-binding</keyword>
<dbReference type="PROSITE" id="PS01095">
    <property type="entry name" value="GH18_1"/>
    <property type="match status" value="1"/>
</dbReference>
<dbReference type="InterPro" id="IPR001002">
    <property type="entry name" value="Chitin-bd_1"/>
</dbReference>
<evidence type="ECO:0000313" key="16">
    <source>
        <dbReference type="Proteomes" id="UP001370758"/>
    </source>
</evidence>
<dbReference type="InterPro" id="IPR017853">
    <property type="entry name" value="GH"/>
</dbReference>
<dbReference type="InterPro" id="IPR036861">
    <property type="entry name" value="Endochitinase-like_sf"/>
</dbReference>
<evidence type="ECO:0000256" key="1">
    <source>
        <dbReference type="ARBA" id="ARBA00000822"/>
    </source>
</evidence>
<keyword evidence="16" id="KW-1185">Reference proteome</keyword>
<evidence type="ECO:0000256" key="8">
    <source>
        <dbReference type="ARBA" id="ARBA00023295"/>
    </source>
</evidence>
<dbReference type="Pfam" id="PF00704">
    <property type="entry name" value="Glyco_hydro_18"/>
    <property type="match status" value="1"/>
</dbReference>
<dbReference type="InterPro" id="IPR029070">
    <property type="entry name" value="Chitinase_insertion_sf"/>
</dbReference>
<dbReference type="PANTHER" id="PTHR11177:SF333">
    <property type="entry name" value="CHITINASE"/>
    <property type="match status" value="1"/>
</dbReference>
<dbReference type="PROSITE" id="PS00026">
    <property type="entry name" value="CHIT_BIND_I_1"/>
    <property type="match status" value="1"/>
</dbReference>
<evidence type="ECO:0000256" key="3">
    <source>
        <dbReference type="ARBA" id="ARBA00012729"/>
    </source>
</evidence>
<name>A0AAV9WPK1_9PEZI</name>
<dbReference type="SUPFAM" id="SSF57016">
    <property type="entry name" value="Plant lectins/antimicrobial peptides"/>
    <property type="match status" value="1"/>
</dbReference>
<dbReference type="SUPFAM" id="SSF54556">
    <property type="entry name" value="Chitinase insertion domain"/>
    <property type="match status" value="1"/>
</dbReference>
<evidence type="ECO:0000256" key="2">
    <source>
        <dbReference type="ARBA" id="ARBA00008682"/>
    </source>
</evidence>
<keyword evidence="9" id="KW-0624">Polysaccharide degradation</keyword>
<evidence type="ECO:0000256" key="7">
    <source>
        <dbReference type="ARBA" id="ARBA00023277"/>
    </source>
</evidence>
<comment type="similarity">
    <text evidence="2">Belongs to the glycosyl hydrolase 18 family. Chitinase class V subfamily.</text>
</comment>
<dbReference type="GO" id="GO:0006032">
    <property type="term" value="P:chitin catabolic process"/>
    <property type="evidence" value="ECO:0007669"/>
    <property type="project" value="UniProtKB-KW"/>
</dbReference>
<dbReference type="InterPro" id="IPR001579">
    <property type="entry name" value="Glyco_hydro_18_chit_AS"/>
</dbReference>
<evidence type="ECO:0000256" key="10">
    <source>
        <dbReference type="PROSITE-ProRule" id="PRU00261"/>
    </source>
</evidence>
<dbReference type="AlphaFoldDB" id="A0AAV9WPK1"/>
<keyword evidence="5 11" id="KW-0378">Hydrolase</keyword>
<feature type="signal peptide" evidence="12">
    <location>
        <begin position="1"/>
        <end position="31"/>
    </location>
</feature>
<dbReference type="Gene3D" id="3.10.50.10">
    <property type="match status" value="1"/>
</dbReference>
<dbReference type="Gene3D" id="3.20.20.80">
    <property type="entry name" value="Glycosidases"/>
    <property type="match status" value="1"/>
</dbReference>
<evidence type="ECO:0000256" key="11">
    <source>
        <dbReference type="RuleBase" id="RU000489"/>
    </source>
</evidence>
<accession>A0AAV9WPK1</accession>
<feature type="domain" description="GH18" evidence="14">
    <location>
        <begin position="127"/>
        <end position="505"/>
    </location>
</feature>
<reference evidence="15 16" key="1">
    <citation type="submission" date="2023-08" db="EMBL/GenBank/DDBJ databases">
        <authorList>
            <person name="Palmer J.M."/>
        </authorList>
    </citation>
    <scope>NUCLEOTIDE SEQUENCE [LARGE SCALE GENOMIC DNA]</scope>
    <source>
        <strain evidence="15 16">TWF481</strain>
    </source>
</reference>
<dbReference type="InterPro" id="IPR018371">
    <property type="entry name" value="Chitin-binding_1_CS"/>
</dbReference>
<feature type="domain" description="Chitin-binding type-1" evidence="13">
    <location>
        <begin position="72"/>
        <end position="125"/>
    </location>
</feature>
<dbReference type="InterPro" id="IPR001223">
    <property type="entry name" value="Glyco_hydro18_cat"/>
</dbReference>
<dbReference type="Proteomes" id="UP001370758">
    <property type="component" value="Unassembled WGS sequence"/>
</dbReference>
<feature type="disulfide bond" evidence="10">
    <location>
        <begin position="89"/>
        <end position="101"/>
    </location>
</feature>
<dbReference type="SMART" id="SM00636">
    <property type="entry name" value="Glyco_18"/>
    <property type="match status" value="1"/>
</dbReference>
<protein>
    <recommendedName>
        <fullName evidence="3">chitinase</fullName>
        <ecNumber evidence="3">3.2.1.14</ecNumber>
    </recommendedName>
</protein>
<dbReference type="Gene3D" id="3.30.60.10">
    <property type="entry name" value="Endochitinase-like"/>
    <property type="match status" value="1"/>
</dbReference>
<evidence type="ECO:0000256" key="12">
    <source>
        <dbReference type="SAM" id="SignalP"/>
    </source>
</evidence>
<keyword evidence="7" id="KW-0119">Carbohydrate metabolism</keyword>
<dbReference type="InterPro" id="IPR011583">
    <property type="entry name" value="Chitinase_II/V-like_cat"/>
</dbReference>
<dbReference type="CDD" id="cd06922">
    <property type="entry name" value="ChtBD1_GH18_1"/>
    <property type="match status" value="1"/>
</dbReference>
<dbReference type="SUPFAM" id="SSF51445">
    <property type="entry name" value="(Trans)glycosidases"/>
    <property type="match status" value="1"/>
</dbReference>
<evidence type="ECO:0000313" key="15">
    <source>
        <dbReference type="EMBL" id="KAK6512223.1"/>
    </source>
</evidence>
<keyword evidence="8 11" id="KW-0326">Glycosidase</keyword>
<dbReference type="GO" id="GO:0000272">
    <property type="term" value="P:polysaccharide catabolic process"/>
    <property type="evidence" value="ECO:0007669"/>
    <property type="project" value="UniProtKB-KW"/>
</dbReference>
<dbReference type="InterPro" id="IPR050314">
    <property type="entry name" value="Glycosyl_Hydrlase_18"/>
</dbReference>
<dbReference type="CDD" id="cd00035">
    <property type="entry name" value="ChtBD1"/>
    <property type="match status" value="1"/>
</dbReference>
<dbReference type="PROSITE" id="PS50941">
    <property type="entry name" value="CHIT_BIND_I_2"/>
    <property type="match status" value="1"/>
</dbReference>
<dbReference type="PANTHER" id="PTHR11177">
    <property type="entry name" value="CHITINASE"/>
    <property type="match status" value="1"/>
</dbReference>
<dbReference type="EMBL" id="JAVHJL010000001">
    <property type="protein sequence ID" value="KAK6512223.1"/>
    <property type="molecule type" value="Genomic_DNA"/>
</dbReference>
<comment type="catalytic activity">
    <reaction evidence="1">
        <text>Random endo-hydrolysis of N-acetyl-beta-D-glucosaminide (1-&gt;4)-beta-linkages in chitin and chitodextrins.</text>
        <dbReference type="EC" id="3.2.1.14"/>
    </reaction>
</comment>
<comment type="caution">
    <text evidence="10">Lacks conserved residue(s) required for the propagation of feature annotation.</text>
</comment>
<dbReference type="Pfam" id="PF00187">
    <property type="entry name" value="Chitin_bind_1"/>
    <property type="match status" value="1"/>
</dbReference>
<comment type="caution">
    <text evidence="15">The sequence shown here is derived from an EMBL/GenBank/DDBJ whole genome shotgun (WGS) entry which is preliminary data.</text>
</comment>
<keyword evidence="6" id="KW-0146">Chitin degradation</keyword>
<dbReference type="SMART" id="SM00270">
    <property type="entry name" value="ChtBD1"/>
    <property type="match status" value="2"/>
</dbReference>
<organism evidence="15 16">
    <name type="scientific">Arthrobotrys musiformis</name>
    <dbReference type="NCBI Taxonomy" id="47236"/>
    <lineage>
        <taxon>Eukaryota</taxon>
        <taxon>Fungi</taxon>
        <taxon>Dikarya</taxon>
        <taxon>Ascomycota</taxon>
        <taxon>Pezizomycotina</taxon>
        <taxon>Orbiliomycetes</taxon>
        <taxon>Orbiliales</taxon>
        <taxon>Orbiliaceae</taxon>
        <taxon>Arthrobotrys</taxon>
    </lineage>
</organism>
<evidence type="ECO:0000256" key="4">
    <source>
        <dbReference type="ARBA" id="ARBA00022669"/>
    </source>
</evidence>
<keyword evidence="10" id="KW-1015">Disulfide bond</keyword>
<dbReference type="PROSITE" id="PS51910">
    <property type="entry name" value="GH18_2"/>
    <property type="match status" value="1"/>
</dbReference>
<proteinExistence type="inferred from homology"/>
<dbReference type="GO" id="GO:0008843">
    <property type="term" value="F:endochitinase activity"/>
    <property type="evidence" value="ECO:0007669"/>
    <property type="project" value="UniProtKB-EC"/>
</dbReference>
<evidence type="ECO:0000259" key="14">
    <source>
        <dbReference type="PROSITE" id="PS51910"/>
    </source>
</evidence>
<keyword evidence="12" id="KW-0732">Signal</keyword>
<evidence type="ECO:0000256" key="6">
    <source>
        <dbReference type="ARBA" id="ARBA00023024"/>
    </source>
</evidence>